<feature type="binding site" evidence="8">
    <location>
        <position position="142"/>
    </location>
    <ligand>
        <name>Fe cation</name>
        <dbReference type="ChEBI" id="CHEBI:24875"/>
    </ligand>
</feature>
<dbReference type="PANTHER" id="PTHR33202">
    <property type="entry name" value="ZINC UPTAKE REGULATION PROTEIN"/>
    <property type="match status" value="1"/>
</dbReference>
<keyword evidence="10" id="KW-1185">Reference proteome</keyword>
<dbReference type="EMBL" id="CP139487">
    <property type="protein sequence ID" value="WPU66946.1"/>
    <property type="molecule type" value="Genomic_DNA"/>
</dbReference>
<protein>
    <submittedName>
        <fullName evidence="9">Transcriptional repressor</fullName>
    </submittedName>
</protein>
<dbReference type="GO" id="GO:1900376">
    <property type="term" value="P:regulation of secondary metabolite biosynthetic process"/>
    <property type="evidence" value="ECO:0007669"/>
    <property type="project" value="TreeGrafter"/>
</dbReference>
<dbReference type="Gene3D" id="1.10.10.10">
    <property type="entry name" value="Winged helix-like DNA-binding domain superfamily/Winged helix DNA-binding domain"/>
    <property type="match status" value="1"/>
</dbReference>
<dbReference type="Pfam" id="PF01475">
    <property type="entry name" value="FUR"/>
    <property type="match status" value="2"/>
</dbReference>
<evidence type="ECO:0000256" key="3">
    <source>
        <dbReference type="ARBA" id="ARBA00022833"/>
    </source>
</evidence>
<evidence type="ECO:0000256" key="6">
    <source>
        <dbReference type="ARBA" id="ARBA00023163"/>
    </source>
</evidence>
<evidence type="ECO:0000256" key="2">
    <source>
        <dbReference type="ARBA" id="ARBA00022491"/>
    </source>
</evidence>
<gene>
    <name evidence="9" type="ORF">SOO65_09305</name>
</gene>
<keyword evidence="3 7" id="KW-0862">Zinc</keyword>
<keyword evidence="6" id="KW-0804">Transcription</keyword>
<feature type="binding site" evidence="7">
    <location>
        <position position="111"/>
    </location>
    <ligand>
        <name>Zn(2+)</name>
        <dbReference type="ChEBI" id="CHEBI:29105"/>
    </ligand>
</feature>
<dbReference type="InterPro" id="IPR043135">
    <property type="entry name" value="Fur_C"/>
</dbReference>
<sequence>MAMGKNCGHEHLTEAAAKDLLTEKGLNRTKVKIKILQILSESQKPLSVPEIHGKLDETCDVSTVFRSITQYKEKHLVHEVNLDEGFFRYELVQDKHDHHDHHHHHHHHVRCRVCGDIQSIEHCDLGPFEKAIAKLGFKDMEHRLEFTGVCSKCSKS</sequence>
<reference evidence="9 10" key="1">
    <citation type="submission" date="2023-11" db="EMBL/GenBank/DDBJ databases">
        <title>Peredibacter starrii A3.12.</title>
        <authorList>
            <person name="Mitchell R.J."/>
        </authorList>
    </citation>
    <scope>NUCLEOTIDE SEQUENCE [LARGE SCALE GENOMIC DNA]</scope>
    <source>
        <strain evidence="9 10">A3.12</strain>
    </source>
</reference>
<dbReference type="GO" id="GO:0008270">
    <property type="term" value="F:zinc ion binding"/>
    <property type="evidence" value="ECO:0007669"/>
    <property type="project" value="TreeGrafter"/>
</dbReference>
<dbReference type="AlphaFoldDB" id="A0AAX4HVD8"/>
<evidence type="ECO:0000256" key="7">
    <source>
        <dbReference type="PIRSR" id="PIRSR602481-1"/>
    </source>
</evidence>
<comment type="similarity">
    <text evidence="1">Belongs to the Fur family.</text>
</comment>
<proteinExistence type="inferred from homology"/>
<dbReference type="GO" id="GO:0000976">
    <property type="term" value="F:transcription cis-regulatory region binding"/>
    <property type="evidence" value="ECO:0007669"/>
    <property type="project" value="TreeGrafter"/>
</dbReference>
<evidence type="ECO:0000256" key="5">
    <source>
        <dbReference type="ARBA" id="ARBA00023125"/>
    </source>
</evidence>
<dbReference type="GO" id="GO:0003700">
    <property type="term" value="F:DNA-binding transcription factor activity"/>
    <property type="evidence" value="ECO:0007669"/>
    <property type="project" value="InterPro"/>
</dbReference>
<dbReference type="RefSeq" id="WP_321399650.1">
    <property type="nucleotide sequence ID" value="NZ_CP139487.1"/>
</dbReference>
<feature type="binding site" evidence="7">
    <location>
        <position position="150"/>
    </location>
    <ligand>
        <name>Zn(2+)</name>
        <dbReference type="ChEBI" id="CHEBI:29105"/>
    </ligand>
</feature>
<dbReference type="InterPro" id="IPR036390">
    <property type="entry name" value="WH_DNA-bd_sf"/>
</dbReference>
<comment type="cofactor">
    <cofactor evidence="7">
        <name>Zn(2+)</name>
        <dbReference type="ChEBI" id="CHEBI:29105"/>
    </cofactor>
    <text evidence="7">Binds 1 zinc ion per subunit.</text>
</comment>
<dbReference type="PANTHER" id="PTHR33202:SF8">
    <property type="entry name" value="PEROXIDE-RESPONSIVE REPRESSOR PERR"/>
    <property type="match status" value="1"/>
</dbReference>
<evidence type="ECO:0000313" key="10">
    <source>
        <dbReference type="Proteomes" id="UP001324634"/>
    </source>
</evidence>
<accession>A0AAX4HVD8</accession>
<keyword evidence="5" id="KW-0238">DNA-binding</keyword>
<feature type="binding site" evidence="7">
    <location>
        <position position="114"/>
    </location>
    <ligand>
        <name>Zn(2+)</name>
        <dbReference type="ChEBI" id="CHEBI:29105"/>
    </ligand>
</feature>
<dbReference type="InterPro" id="IPR002481">
    <property type="entry name" value="FUR"/>
</dbReference>
<dbReference type="GO" id="GO:0045892">
    <property type="term" value="P:negative regulation of DNA-templated transcription"/>
    <property type="evidence" value="ECO:0007669"/>
    <property type="project" value="TreeGrafter"/>
</dbReference>
<keyword evidence="2" id="KW-0678">Repressor</keyword>
<dbReference type="Gene3D" id="3.30.1490.190">
    <property type="match status" value="1"/>
</dbReference>
<evidence type="ECO:0000256" key="1">
    <source>
        <dbReference type="ARBA" id="ARBA00007957"/>
    </source>
</evidence>
<name>A0AAX4HVD8_9BACT</name>
<evidence type="ECO:0000313" key="9">
    <source>
        <dbReference type="EMBL" id="WPU66946.1"/>
    </source>
</evidence>
<keyword evidence="8" id="KW-0408">Iron</keyword>
<evidence type="ECO:0000256" key="8">
    <source>
        <dbReference type="PIRSR" id="PIRSR602481-2"/>
    </source>
</evidence>
<keyword evidence="7" id="KW-0479">Metal-binding</keyword>
<keyword evidence="4" id="KW-0805">Transcription regulation</keyword>
<organism evidence="9 10">
    <name type="scientific">Peredibacter starrii</name>
    <dbReference type="NCBI Taxonomy" id="28202"/>
    <lineage>
        <taxon>Bacteria</taxon>
        <taxon>Pseudomonadati</taxon>
        <taxon>Bdellovibrionota</taxon>
        <taxon>Bacteriovoracia</taxon>
        <taxon>Bacteriovoracales</taxon>
        <taxon>Bacteriovoracaceae</taxon>
        <taxon>Peredibacter</taxon>
    </lineage>
</organism>
<comment type="cofactor">
    <cofactor evidence="8">
        <name>Mn(2+)</name>
        <dbReference type="ChEBI" id="CHEBI:29035"/>
    </cofactor>
    <cofactor evidence="8">
        <name>Fe(2+)</name>
        <dbReference type="ChEBI" id="CHEBI:29033"/>
    </cofactor>
    <text evidence="8">Binds 1 Mn(2+) or Fe(2+) ion per subunit.</text>
</comment>
<feature type="binding site" evidence="7">
    <location>
        <position position="153"/>
    </location>
    <ligand>
        <name>Zn(2+)</name>
        <dbReference type="ChEBI" id="CHEBI:29105"/>
    </ligand>
</feature>
<feature type="binding site" evidence="8">
    <location>
        <position position="105"/>
    </location>
    <ligand>
        <name>Fe cation</name>
        <dbReference type="ChEBI" id="CHEBI:24875"/>
    </ligand>
</feature>
<evidence type="ECO:0000256" key="4">
    <source>
        <dbReference type="ARBA" id="ARBA00023015"/>
    </source>
</evidence>
<dbReference type="InterPro" id="IPR036388">
    <property type="entry name" value="WH-like_DNA-bd_sf"/>
</dbReference>
<dbReference type="SUPFAM" id="SSF46785">
    <property type="entry name" value="Winged helix' DNA-binding domain"/>
    <property type="match status" value="1"/>
</dbReference>
<dbReference type="Proteomes" id="UP001324634">
    <property type="component" value="Chromosome"/>
</dbReference>
<dbReference type="KEGG" id="psti:SOO65_09305"/>